<reference evidence="1 2" key="1">
    <citation type="submission" date="2018-03" db="EMBL/GenBank/DDBJ databases">
        <title>Bacillus urumqiensis sp. nov., a moderately haloalkaliphilic bacterium isolated from a salt lake.</title>
        <authorList>
            <person name="Zhao B."/>
            <person name="Liao Z."/>
        </authorList>
    </citation>
    <scope>NUCLEOTIDE SEQUENCE [LARGE SCALE GENOMIC DNA]</scope>
    <source>
        <strain evidence="1 2">BZ-SZ-XJ18</strain>
    </source>
</reference>
<dbReference type="EMBL" id="PVNS01000002">
    <property type="protein sequence ID" value="PRO66980.1"/>
    <property type="molecule type" value="Genomic_DNA"/>
</dbReference>
<accession>A0A2P6ML28</accession>
<comment type="caution">
    <text evidence="1">The sequence shown here is derived from an EMBL/GenBank/DDBJ whole genome shotgun (WGS) entry which is preliminary data.</text>
</comment>
<dbReference type="AlphaFoldDB" id="A0A2P6ML28"/>
<dbReference type="Proteomes" id="UP000243650">
    <property type="component" value="Unassembled WGS sequence"/>
</dbReference>
<evidence type="ECO:0000313" key="1">
    <source>
        <dbReference type="EMBL" id="PRO66980.1"/>
    </source>
</evidence>
<evidence type="ECO:0000313" key="2">
    <source>
        <dbReference type="Proteomes" id="UP000243650"/>
    </source>
</evidence>
<protein>
    <recommendedName>
        <fullName evidence="3">RNA polymerase sigma factor 70 region 1.1 domain-containing protein</fullName>
    </recommendedName>
</protein>
<dbReference type="OrthoDB" id="2973066at2"/>
<keyword evidence="2" id="KW-1185">Reference proteome</keyword>
<proteinExistence type="predicted"/>
<evidence type="ECO:0008006" key="3">
    <source>
        <dbReference type="Google" id="ProtNLM"/>
    </source>
</evidence>
<organism evidence="1 2">
    <name type="scientific">Alkalicoccus urumqiensis</name>
    <name type="common">Bacillus urumqiensis</name>
    <dbReference type="NCBI Taxonomy" id="1548213"/>
    <lineage>
        <taxon>Bacteria</taxon>
        <taxon>Bacillati</taxon>
        <taxon>Bacillota</taxon>
        <taxon>Bacilli</taxon>
        <taxon>Bacillales</taxon>
        <taxon>Bacillaceae</taxon>
        <taxon>Alkalicoccus</taxon>
    </lineage>
</organism>
<name>A0A2P6ML28_ALKUR</name>
<sequence length="70" mass="8070">MEEAQLREKLEESNMEEALELLDDAEGGRLQVLELAPSLGLLRDEELNNALLYHLKQKGVEIEYVKEEDE</sequence>
<gene>
    <name evidence="1" type="ORF">C6I21_02765</name>
</gene>